<dbReference type="KEGG" id="psin:CAK95_09675"/>
<protein>
    <submittedName>
        <fullName evidence="4">Transcriptional regulator</fullName>
    </submittedName>
</protein>
<sequence length="126" mass="13754">MESEDAILALAALAQPTRLDVFRLLVKHEPDGLPAGELASELAVPHNTMSSHLSILTRARLVSSVRHGRSIVYRANLTTLETLTLFLLQDCCGGKPELCESLIESIKPCCAPKGKRHVRASVRSRV</sequence>
<dbReference type="InterPro" id="IPR036390">
    <property type="entry name" value="WH_DNA-bd_sf"/>
</dbReference>
<dbReference type="STRING" id="1235591.CAK95_09675"/>
<proteinExistence type="predicted"/>
<evidence type="ECO:0000313" key="5">
    <source>
        <dbReference type="Proteomes" id="UP000194137"/>
    </source>
</evidence>
<dbReference type="OrthoDB" id="9804742at2"/>
<dbReference type="InterPro" id="IPR051011">
    <property type="entry name" value="Metal_resp_trans_reg"/>
</dbReference>
<reference evidence="4 5" key="1">
    <citation type="submission" date="2017-05" db="EMBL/GenBank/DDBJ databases">
        <title>Full genome sequence of Pseudorhodoplanes sinuspersici.</title>
        <authorList>
            <person name="Dastgheib S.M.M."/>
            <person name="Shavandi M."/>
            <person name="Tirandaz H."/>
        </authorList>
    </citation>
    <scope>NUCLEOTIDE SEQUENCE [LARGE SCALE GENOMIC DNA]</scope>
    <source>
        <strain evidence="4 5">RIPI110</strain>
    </source>
</reference>
<organism evidence="4 5">
    <name type="scientific">Pseudorhodoplanes sinuspersici</name>
    <dbReference type="NCBI Taxonomy" id="1235591"/>
    <lineage>
        <taxon>Bacteria</taxon>
        <taxon>Pseudomonadati</taxon>
        <taxon>Pseudomonadota</taxon>
        <taxon>Alphaproteobacteria</taxon>
        <taxon>Hyphomicrobiales</taxon>
        <taxon>Pseudorhodoplanes</taxon>
    </lineage>
</organism>
<keyword evidence="1" id="KW-0805">Transcription regulation</keyword>
<dbReference type="InterPro" id="IPR011991">
    <property type="entry name" value="ArsR-like_HTH"/>
</dbReference>
<evidence type="ECO:0000256" key="3">
    <source>
        <dbReference type="ARBA" id="ARBA00023163"/>
    </source>
</evidence>
<dbReference type="GO" id="GO:0003677">
    <property type="term" value="F:DNA binding"/>
    <property type="evidence" value="ECO:0007669"/>
    <property type="project" value="UniProtKB-KW"/>
</dbReference>
<keyword evidence="2" id="KW-0238">DNA-binding</keyword>
<dbReference type="Gene3D" id="1.10.10.10">
    <property type="entry name" value="Winged helix-like DNA-binding domain superfamily/Winged helix DNA-binding domain"/>
    <property type="match status" value="1"/>
</dbReference>
<dbReference type="SMART" id="SM00418">
    <property type="entry name" value="HTH_ARSR"/>
    <property type="match status" value="1"/>
</dbReference>
<gene>
    <name evidence="4" type="ORF">CAK95_09675</name>
</gene>
<dbReference type="InterPro" id="IPR036388">
    <property type="entry name" value="WH-like_DNA-bd_sf"/>
</dbReference>
<dbReference type="EMBL" id="CP021112">
    <property type="protein sequence ID" value="ARP99321.1"/>
    <property type="molecule type" value="Genomic_DNA"/>
</dbReference>
<keyword evidence="3" id="KW-0804">Transcription</keyword>
<dbReference type="InterPro" id="IPR001845">
    <property type="entry name" value="HTH_ArsR_DNA-bd_dom"/>
</dbReference>
<keyword evidence="5" id="KW-1185">Reference proteome</keyword>
<dbReference type="NCBIfam" id="NF033788">
    <property type="entry name" value="HTH_metalloreg"/>
    <property type="match status" value="1"/>
</dbReference>
<dbReference type="PANTHER" id="PTHR43132:SF2">
    <property type="entry name" value="ARSENICAL RESISTANCE OPERON REPRESSOR ARSR-RELATED"/>
    <property type="match status" value="1"/>
</dbReference>
<dbReference type="Pfam" id="PF12840">
    <property type="entry name" value="HTH_20"/>
    <property type="match status" value="1"/>
</dbReference>
<dbReference type="PROSITE" id="PS50987">
    <property type="entry name" value="HTH_ARSR_2"/>
    <property type="match status" value="1"/>
</dbReference>
<dbReference type="GO" id="GO:0003700">
    <property type="term" value="F:DNA-binding transcription factor activity"/>
    <property type="evidence" value="ECO:0007669"/>
    <property type="project" value="InterPro"/>
</dbReference>
<dbReference type="SUPFAM" id="SSF46785">
    <property type="entry name" value="Winged helix' DNA-binding domain"/>
    <property type="match status" value="1"/>
</dbReference>
<evidence type="ECO:0000256" key="1">
    <source>
        <dbReference type="ARBA" id="ARBA00023015"/>
    </source>
</evidence>
<dbReference type="PANTHER" id="PTHR43132">
    <property type="entry name" value="ARSENICAL RESISTANCE OPERON REPRESSOR ARSR-RELATED"/>
    <property type="match status" value="1"/>
</dbReference>
<name>A0A1W6ZPL9_9HYPH</name>
<dbReference type="RefSeq" id="WP_086087730.1">
    <property type="nucleotide sequence ID" value="NZ_CP021112.1"/>
</dbReference>
<evidence type="ECO:0000313" key="4">
    <source>
        <dbReference type="EMBL" id="ARP99321.1"/>
    </source>
</evidence>
<dbReference type="CDD" id="cd00090">
    <property type="entry name" value="HTH_ARSR"/>
    <property type="match status" value="1"/>
</dbReference>
<dbReference type="Proteomes" id="UP000194137">
    <property type="component" value="Chromosome"/>
</dbReference>
<evidence type="ECO:0000256" key="2">
    <source>
        <dbReference type="ARBA" id="ARBA00023125"/>
    </source>
</evidence>
<dbReference type="PRINTS" id="PR00778">
    <property type="entry name" value="HTHARSR"/>
</dbReference>
<dbReference type="AlphaFoldDB" id="A0A1W6ZPL9"/>
<accession>A0A1W6ZPL9</accession>